<evidence type="ECO:0000313" key="5">
    <source>
        <dbReference type="EMBL" id="PZX65744.1"/>
    </source>
</evidence>
<dbReference type="Proteomes" id="UP000249720">
    <property type="component" value="Unassembled WGS sequence"/>
</dbReference>
<dbReference type="InterPro" id="IPR018062">
    <property type="entry name" value="HTH_AraC-typ_CS"/>
</dbReference>
<keyword evidence="6" id="KW-1185">Reference proteome</keyword>
<dbReference type="InterPro" id="IPR018060">
    <property type="entry name" value="HTH_AraC"/>
</dbReference>
<name>A0A2W7RZP7_9BACT</name>
<dbReference type="GO" id="GO:0003700">
    <property type="term" value="F:DNA-binding transcription factor activity"/>
    <property type="evidence" value="ECO:0007669"/>
    <property type="project" value="InterPro"/>
</dbReference>
<reference evidence="5 6" key="1">
    <citation type="submission" date="2018-06" db="EMBL/GenBank/DDBJ databases">
        <title>Genomic Encyclopedia of Archaeal and Bacterial Type Strains, Phase II (KMG-II): from individual species to whole genera.</title>
        <authorList>
            <person name="Goeker M."/>
        </authorList>
    </citation>
    <scope>NUCLEOTIDE SEQUENCE [LARGE SCALE GENOMIC DNA]</scope>
    <source>
        <strain evidence="5 6">DSM 23241</strain>
    </source>
</reference>
<organism evidence="5 6">
    <name type="scientific">Hydrotalea sandarakina</name>
    <dbReference type="NCBI Taxonomy" id="1004304"/>
    <lineage>
        <taxon>Bacteria</taxon>
        <taxon>Pseudomonadati</taxon>
        <taxon>Bacteroidota</taxon>
        <taxon>Chitinophagia</taxon>
        <taxon>Chitinophagales</taxon>
        <taxon>Chitinophagaceae</taxon>
        <taxon>Hydrotalea</taxon>
    </lineage>
</organism>
<keyword evidence="2" id="KW-0238">DNA-binding</keyword>
<dbReference type="PROSITE" id="PS00041">
    <property type="entry name" value="HTH_ARAC_FAMILY_1"/>
    <property type="match status" value="1"/>
</dbReference>
<accession>A0A2W7RZP7</accession>
<comment type="caution">
    <text evidence="5">The sequence shown here is derived from an EMBL/GenBank/DDBJ whole genome shotgun (WGS) entry which is preliminary data.</text>
</comment>
<dbReference type="PANTHER" id="PTHR43280">
    <property type="entry name" value="ARAC-FAMILY TRANSCRIPTIONAL REGULATOR"/>
    <property type="match status" value="1"/>
</dbReference>
<dbReference type="EMBL" id="QKZV01000001">
    <property type="protein sequence ID" value="PZX65744.1"/>
    <property type="molecule type" value="Genomic_DNA"/>
</dbReference>
<evidence type="ECO:0000259" key="4">
    <source>
        <dbReference type="PROSITE" id="PS01124"/>
    </source>
</evidence>
<evidence type="ECO:0000256" key="2">
    <source>
        <dbReference type="ARBA" id="ARBA00023125"/>
    </source>
</evidence>
<dbReference type="Gene3D" id="1.10.10.60">
    <property type="entry name" value="Homeodomain-like"/>
    <property type="match status" value="2"/>
</dbReference>
<dbReference type="Pfam" id="PF12833">
    <property type="entry name" value="HTH_18"/>
    <property type="match status" value="1"/>
</dbReference>
<dbReference type="InterPro" id="IPR009057">
    <property type="entry name" value="Homeodomain-like_sf"/>
</dbReference>
<evidence type="ECO:0000256" key="3">
    <source>
        <dbReference type="ARBA" id="ARBA00023163"/>
    </source>
</evidence>
<dbReference type="SMART" id="SM00342">
    <property type="entry name" value="HTH_ARAC"/>
    <property type="match status" value="1"/>
</dbReference>
<protein>
    <submittedName>
        <fullName evidence="5">AraC family transcriptional regulator</fullName>
    </submittedName>
</protein>
<gene>
    <name evidence="5" type="ORF">LX80_00236</name>
</gene>
<feature type="domain" description="HTH araC/xylS-type" evidence="4">
    <location>
        <begin position="180"/>
        <end position="278"/>
    </location>
</feature>
<dbReference type="AlphaFoldDB" id="A0A2W7RZP7"/>
<keyword evidence="1" id="KW-0805">Transcription regulation</keyword>
<dbReference type="InterPro" id="IPR020449">
    <property type="entry name" value="Tscrpt_reg_AraC-type_HTH"/>
</dbReference>
<dbReference type="PANTHER" id="PTHR43280:SF27">
    <property type="entry name" value="TRANSCRIPTIONAL REGULATOR MTLR"/>
    <property type="match status" value="1"/>
</dbReference>
<evidence type="ECO:0000256" key="1">
    <source>
        <dbReference type="ARBA" id="ARBA00023015"/>
    </source>
</evidence>
<dbReference type="PROSITE" id="PS01124">
    <property type="entry name" value="HTH_ARAC_FAMILY_2"/>
    <property type="match status" value="1"/>
</dbReference>
<dbReference type="SUPFAM" id="SSF46689">
    <property type="entry name" value="Homeodomain-like"/>
    <property type="match status" value="1"/>
</dbReference>
<keyword evidence="3" id="KW-0804">Transcription</keyword>
<sequence>MSGSSIYLHDDAMQVVKFPLLKDEPLHLHPYWELTLFNWSKGVTCINGNHIFKINSCQVVFLIPPNMLHGYYLNHKITTSATVTKIIFPNDLLNNNLLNKLSFLSLKKLFSKACGGLAFNNISSKQMMEYFSIIGHSNDFLDIINLLKLLHTLTKEKSYRVLNETHSIISNENNTAINAEAINTCINKHFHEDICLKKISLLFNVSEATFARYCKMHTGKSFTELVIEKRIGRAIQLLAHHHKTIKDVAYSCGFNHVSHFNRIFKMYTGLAPKNYQFLLQTNIPA</sequence>
<proteinExistence type="predicted"/>
<dbReference type="GO" id="GO:0043565">
    <property type="term" value="F:sequence-specific DNA binding"/>
    <property type="evidence" value="ECO:0007669"/>
    <property type="project" value="InterPro"/>
</dbReference>
<dbReference type="PRINTS" id="PR00032">
    <property type="entry name" value="HTHARAC"/>
</dbReference>
<evidence type="ECO:0000313" key="6">
    <source>
        <dbReference type="Proteomes" id="UP000249720"/>
    </source>
</evidence>